<sequence>MSLVHIRPRPEPNGPVIRALFHSGAAAFIRRILRQCGAQSYREFLIDILGVLSPESVRRISLFWERIGYSHKDCIYLDVRNKLWKRDNFAEMVRTEAAIMHMWFVIAVLASGDGDDTEPFDAVVLDLARRSYMEAQETFRQAGFWLSKSR</sequence>
<evidence type="ECO:0000313" key="1">
    <source>
        <dbReference type="EMBL" id="KAK1844154.1"/>
    </source>
</evidence>
<dbReference type="AlphaFoldDB" id="A0AAD9EAP2"/>
<accession>A0AAD9EAP2</accession>
<reference evidence="1" key="1">
    <citation type="submission" date="2023-01" db="EMBL/GenBank/DDBJ databases">
        <title>Colletotrichum chrysophilum M932 genome sequence.</title>
        <authorList>
            <person name="Baroncelli R."/>
        </authorList>
    </citation>
    <scope>NUCLEOTIDE SEQUENCE</scope>
    <source>
        <strain evidence="1">M932</strain>
    </source>
</reference>
<keyword evidence="2" id="KW-1185">Reference proteome</keyword>
<evidence type="ECO:0000313" key="2">
    <source>
        <dbReference type="Proteomes" id="UP001243330"/>
    </source>
</evidence>
<proteinExistence type="predicted"/>
<comment type="caution">
    <text evidence="1">The sequence shown here is derived from an EMBL/GenBank/DDBJ whole genome shotgun (WGS) entry which is preliminary data.</text>
</comment>
<organism evidence="1 2">
    <name type="scientific">Colletotrichum chrysophilum</name>
    <dbReference type="NCBI Taxonomy" id="1836956"/>
    <lineage>
        <taxon>Eukaryota</taxon>
        <taxon>Fungi</taxon>
        <taxon>Dikarya</taxon>
        <taxon>Ascomycota</taxon>
        <taxon>Pezizomycotina</taxon>
        <taxon>Sordariomycetes</taxon>
        <taxon>Hypocreomycetidae</taxon>
        <taxon>Glomerellales</taxon>
        <taxon>Glomerellaceae</taxon>
        <taxon>Colletotrichum</taxon>
        <taxon>Colletotrichum gloeosporioides species complex</taxon>
    </lineage>
</organism>
<gene>
    <name evidence="1" type="ORF">CCHR01_13209</name>
</gene>
<name>A0AAD9EAP2_9PEZI</name>
<dbReference type="Proteomes" id="UP001243330">
    <property type="component" value="Unassembled WGS sequence"/>
</dbReference>
<dbReference type="EMBL" id="JAQOWY010000323">
    <property type="protein sequence ID" value="KAK1844154.1"/>
    <property type="molecule type" value="Genomic_DNA"/>
</dbReference>
<protein>
    <submittedName>
        <fullName evidence="1">Uncharacterized protein</fullName>
    </submittedName>
</protein>